<evidence type="ECO:0000313" key="1">
    <source>
        <dbReference type="EMBL" id="NCH86179.1"/>
    </source>
</evidence>
<sequence>MGGSNNALVTETCRLLCGGRANMLRLLPGFVVMRISFGQECDVCLKILLKIRRYRWTRIKNCE</sequence>
<organism evidence="1 2">
    <name type="scientific">Cronobacter dublinensis</name>
    <dbReference type="NCBI Taxonomy" id="413497"/>
    <lineage>
        <taxon>Bacteria</taxon>
        <taxon>Pseudomonadati</taxon>
        <taxon>Pseudomonadota</taxon>
        <taxon>Gammaproteobacteria</taxon>
        <taxon>Enterobacterales</taxon>
        <taxon>Enterobacteriaceae</taxon>
        <taxon>Cronobacter</taxon>
    </lineage>
</organism>
<dbReference type="AlphaFoldDB" id="A0A9Q4T0M2"/>
<comment type="caution">
    <text evidence="1">The sequence shown here is derived from an EMBL/GenBank/DDBJ whole genome shotgun (WGS) entry which is preliminary data.</text>
</comment>
<proteinExistence type="predicted"/>
<evidence type="ECO:0000313" key="2">
    <source>
        <dbReference type="Proteomes" id="UP000778262"/>
    </source>
</evidence>
<dbReference type="EMBL" id="RPBY01000001">
    <property type="protein sequence ID" value="NCH86179.1"/>
    <property type="molecule type" value="Genomic_DNA"/>
</dbReference>
<dbReference type="Proteomes" id="UP000778262">
    <property type="component" value="Unassembled WGS sequence"/>
</dbReference>
<gene>
    <name evidence="1" type="ORF">EHJ13_01710</name>
</gene>
<reference evidence="1" key="1">
    <citation type="submission" date="2018-11" db="EMBL/GenBank/DDBJ databases">
        <title>Genomics analysis of Putative Virulence Factors on Adhesion and Cytotoxicity for Cronobacter spp.</title>
        <authorList>
            <person name="Cui J."/>
        </authorList>
    </citation>
    <scope>NUCLEOTIDE SEQUENCE</scope>
    <source>
        <strain evidence="1">SD69</strain>
    </source>
</reference>
<name>A0A9Q4T0M2_9ENTR</name>
<protein>
    <submittedName>
        <fullName evidence="1">Uncharacterized protein</fullName>
    </submittedName>
</protein>
<accession>A0A9Q4T0M2</accession>